<feature type="signal peptide" evidence="2">
    <location>
        <begin position="1"/>
        <end position="24"/>
    </location>
</feature>
<name>A0A927FB74_9BACT</name>
<feature type="region of interest" description="Disordered" evidence="1">
    <location>
        <begin position="119"/>
        <end position="145"/>
    </location>
</feature>
<gene>
    <name evidence="3" type="ORF">IEN85_16750</name>
</gene>
<dbReference type="RefSeq" id="WP_191618252.1">
    <property type="nucleotide sequence ID" value="NZ_JACYFG010000040.1"/>
</dbReference>
<evidence type="ECO:0000313" key="4">
    <source>
        <dbReference type="Proteomes" id="UP000622317"/>
    </source>
</evidence>
<sequence>MKISSIFRLVLCGLSLVAAASAWAQDKGPGRAGRAGIEGLVQQLDPSDSQREQFRAIFAESREARKAIFAKHGIEMGKGNRPDPEQMKAIQPEMAALRKETESKIQAILTEEQVAKLQELRARGNKGGKNGLKRKRKGEEEADSE</sequence>
<accession>A0A927FB74</accession>
<dbReference type="Gene3D" id="1.20.120.1490">
    <property type="match status" value="1"/>
</dbReference>
<dbReference type="Pfam" id="PF07813">
    <property type="entry name" value="LTXXQ"/>
    <property type="match status" value="1"/>
</dbReference>
<keyword evidence="4" id="KW-1185">Reference proteome</keyword>
<feature type="chain" id="PRO_5038055515" evidence="2">
    <location>
        <begin position="25"/>
        <end position="145"/>
    </location>
</feature>
<dbReference type="InterPro" id="IPR012899">
    <property type="entry name" value="LTXXQ"/>
</dbReference>
<feature type="compositionally biased region" description="Basic residues" evidence="1">
    <location>
        <begin position="123"/>
        <end position="136"/>
    </location>
</feature>
<protein>
    <submittedName>
        <fullName evidence="3">Spy/CpxP family protein refolding chaperone</fullName>
    </submittedName>
</protein>
<reference evidence="3" key="1">
    <citation type="submission" date="2020-09" db="EMBL/GenBank/DDBJ databases">
        <title>Pelagicoccus enzymogenes sp. nov. with an EPS production, isolated from marine sediment.</title>
        <authorList>
            <person name="Feng X."/>
        </authorList>
    </citation>
    <scope>NUCLEOTIDE SEQUENCE</scope>
    <source>
        <strain evidence="3">NFK12</strain>
    </source>
</reference>
<dbReference type="EMBL" id="JACYFG010000040">
    <property type="protein sequence ID" value="MBD5781151.1"/>
    <property type="molecule type" value="Genomic_DNA"/>
</dbReference>
<evidence type="ECO:0000313" key="3">
    <source>
        <dbReference type="EMBL" id="MBD5781151.1"/>
    </source>
</evidence>
<dbReference type="Proteomes" id="UP000622317">
    <property type="component" value="Unassembled WGS sequence"/>
</dbReference>
<keyword evidence="2" id="KW-0732">Signal</keyword>
<evidence type="ECO:0000256" key="2">
    <source>
        <dbReference type="SAM" id="SignalP"/>
    </source>
</evidence>
<proteinExistence type="predicted"/>
<dbReference type="GO" id="GO:0042597">
    <property type="term" value="C:periplasmic space"/>
    <property type="evidence" value="ECO:0007669"/>
    <property type="project" value="InterPro"/>
</dbReference>
<comment type="caution">
    <text evidence="3">The sequence shown here is derived from an EMBL/GenBank/DDBJ whole genome shotgun (WGS) entry which is preliminary data.</text>
</comment>
<dbReference type="AlphaFoldDB" id="A0A927FB74"/>
<organism evidence="3 4">
    <name type="scientific">Pelagicoccus enzymogenes</name>
    <dbReference type="NCBI Taxonomy" id="2773457"/>
    <lineage>
        <taxon>Bacteria</taxon>
        <taxon>Pseudomonadati</taxon>
        <taxon>Verrucomicrobiota</taxon>
        <taxon>Opitutia</taxon>
        <taxon>Puniceicoccales</taxon>
        <taxon>Pelagicoccaceae</taxon>
        <taxon>Pelagicoccus</taxon>
    </lineage>
</organism>
<evidence type="ECO:0000256" key="1">
    <source>
        <dbReference type="SAM" id="MobiDB-lite"/>
    </source>
</evidence>